<evidence type="ECO:0000313" key="11">
    <source>
        <dbReference type="Proteomes" id="UP000319769"/>
    </source>
</evidence>
<dbReference type="InterPro" id="IPR020054">
    <property type="entry name" value="Prot_inh_SSI_I16_CS"/>
</dbReference>
<dbReference type="AlphaFoldDB" id="A0A5N0URL8"/>
<dbReference type="SUPFAM" id="SSF55399">
    <property type="entry name" value="Subtilisin inhibitor"/>
    <property type="match status" value="1"/>
</dbReference>
<dbReference type="PRINTS" id="PR00294">
    <property type="entry name" value="SSBTLNINHBTR"/>
</dbReference>
<name>A0A5N0URL8_9PSEU</name>
<comment type="similarity">
    <text evidence="2 8">Belongs to the protease inhibitor I16 (SSI) family.</text>
</comment>
<keyword evidence="5 8" id="KW-0646">Protease inhibitor</keyword>
<sequence>MPVSTLLPAMATLLALVPAHPEASMTLSLRGDEGTAAVVTLECDPAGGNHPHAARACAALEEADGDFANLPKQQTLCPLIYDPVTATASGSWHGRPVMAHREYPNRCAANADSGGVFGF</sequence>
<accession>A0A5N0URL8</accession>
<dbReference type="OrthoDB" id="4567948at2"/>
<evidence type="ECO:0000256" key="6">
    <source>
        <dbReference type="ARBA" id="ARBA00022900"/>
    </source>
</evidence>
<protein>
    <recommendedName>
        <fullName evidence="9">Subtilisin inhibitor domain-containing protein</fullName>
    </recommendedName>
</protein>
<dbReference type="InterPro" id="IPR036819">
    <property type="entry name" value="Subtilisin_inhibitor-like_sf"/>
</dbReference>
<keyword evidence="6 8" id="KW-0722">Serine protease inhibitor</keyword>
<dbReference type="Gene3D" id="3.30.350.10">
    <property type="entry name" value="Subtilisin inhibitor-like"/>
    <property type="match status" value="1"/>
</dbReference>
<proteinExistence type="inferred from homology"/>
<reference evidence="10" key="1">
    <citation type="submission" date="2019-09" db="EMBL/GenBank/DDBJ databases">
        <authorList>
            <person name="Teo W.F.A."/>
            <person name="Duangmal K."/>
        </authorList>
    </citation>
    <scope>NUCLEOTIDE SEQUENCE [LARGE SCALE GENOMIC DNA]</scope>
    <source>
        <strain evidence="10">K81G1</strain>
    </source>
</reference>
<keyword evidence="7" id="KW-1015">Disulfide bond</keyword>
<dbReference type="InterPro" id="IPR023549">
    <property type="entry name" value="Subtilisin_inhibitor"/>
</dbReference>
<evidence type="ECO:0000313" key="10">
    <source>
        <dbReference type="EMBL" id="KAA9151669.1"/>
    </source>
</evidence>
<organism evidence="10 11">
    <name type="scientific">Amycolatopsis acidicola</name>
    <dbReference type="NCBI Taxonomy" id="2596893"/>
    <lineage>
        <taxon>Bacteria</taxon>
        <taxon>Bacillati</taxon>
        <taxon>Actinomycetota</taxon>
        <taxon>Actinomycetes</taxon>
        <taxon>Pseudonocardiales</taxon>
        <taxon>Pseudonocardiaceae</taxon>
        <taxon>Amycolatopsis</taxon>
    </lineage>
</organism>
<evidence type="ECO:0000256" key="4">
    <source>
        <dbReference type="ARBA" id="ARBA00022525"/>
    </source>
</evidence>
<dbReference type="Proteomes" id="UP000319769">
    <property type="component" value="Unassembled WGS sequence"/>
</dbReference>
<evidence type="ECO:0000256" key="8">
    <source>
        <dbReference type="RuleBase" id="RU003471"/>
    </source>
</evidence>
<dbReference type="GO" id="GO:0005576">
    <property type="term" value="C:extracellular region"/>
    <property type="evidence" value="ECO:0007669"/>
    <property type="project" value="UniProtKB-SubCell"/>
</dbReference>
<evidence type="ECO:0000256" key="1">
    <source>
        <dbReference type="ARBA" id="ARBA00004613"/>
    </source>
</evidence>
<dbReference type="InterPro" id="IPR000691">
    <property type="entry name" value="Prot_inh_I16_SSI"/>
</dbReference>
<comment type="subcellular location">
    <subcellularLocation>
        <location evidence="1">Secreted</location>
    </subcellularLocation>
</comment>
<evidence type="ECO:0000259" key="9">
    <source>
        <dbReference type="Pfam" id="PF00720"/>
    </source>
</evidence>
<evidence type="ECO:0000256" key="3">
    <source>
        <dbReference type="ARBA" id="ARBA00011738"/>
    </source>
</evidence>
<evidence type="ECO:0000256" key="7">
    <source>
        <dbReference type="ARBA" id="ARBA00023157"/>
    </source>
</evidence>
<gene>
    <name evidence="10" type="ORF">FPZ12_038485</name>
</gene>
<dbReference type="PROSITE" id="PS00999">
    <property type="entry name" value="SSI"/>
    <property type="match status" value="1"/>
</dbReference>
<dbReference type="RefSeq" id="WP_144754619.1">
    <property type="nucleotide sequence ID" value="NZ_VMNW02000098.1"/>
</dbReference>
<comment type="subunit">
    <text evidence="3">Homodimer.</text>
</comment>
<keyword evidence="11" id="KW-1185">Reference proteome</keyword>
<feature type="domain" description="Subtilisin inhibitor" evidence="9">
    <location>
        <begin position="31"/>
        <end position="105"/>
    </location>
</feature>
<dbReference type="EMBL" id="VMNW02000098">
    <property type="protein sequence ID" value="KAA9151669.1"/>
    <property type="molecule type" value="Genomic_DNA"/>
</dbReference>
<evidence type="ECO:0000256" key="2">
    <source>
        <dbReference type="ARBA" id="ARBA00010472"/>
    </source>
</evidence>
<keyword evidence="4" id="KW-0964">Secreted</keyword>
<dbReference type="Pfam" id="PF00720">
    <property type="entry name" value="SSI"/>
    <property type="match status" value="1"/>
</dbReference>
<evidence type="ECO:0000256" key="5">
    <source>
        <dbReference type="ARBA" id="ARBA00022690"/>
    </source>
</evidence>
<comment type="caution">
    <text evidence="10">The sequence shown here is derived from an EMBL/GenBank/DDBJ whole genome shotgun (WGS) entry which is preliminary data.</text>
</comment>
<dbReference type="GO" id="GO:0004867">
    <property type="term" value="F:serine-type endopeptidase inhibitor activity"/>
    <property type="evidence" value="ECO:0007669"/>
    <property type="project" value="UniProtKB-KW"/>
</dbReference>